<dbReference type="PANTHER" id="PTHR40624:SF1">
    <property type="entry name" value="BIOSYNTHESIS MONOOXYGENASE, PUTATIVE (AFU_ORTHOLOGUE AFUA_1G12025)-RELATED"/>
    <property type="match status" value="1"/>
</dbReference>
<gene>
    <name evidence="2" type="ORF">LECACI_7A001571</name>
</gene>
<dbReference type="Proteomes" id="UP001296104">
    <property type="component" value="Unassembled WGS sequence"/>
</dbReference>
<evidence type="ECO:0000313" key="2">
    <source>
        <dbReference type="EMBL" id="CAK3845716.1"/>
    </source>
</evidence>
<accession>A0AAI8YT95</accession>
<comment type="caution">
    <text evidence="2">The sequence shown here is derived from an EMBL/GenBank/DDBJ whole genome shotgun (WGS) entry which is preliminary data.</text>
</comment>
<keyword evidence="3" id="KW-1185">Reference proteome</keyword>
<dbReference type="PANTHER" id="PTHR40624">
    <property type="entry name" value="BIOSYNTHESIS MONOOXYGENASE, PUTATIVE (AFU_ORTHOLOGUE AFUA_1G12025)-RELATED"/>
    <property type="match status" value="1"/>
</dbReference>
<name>A0AAI8YT95_9PEZI</name>
<dbReference type="SUPFAM" id="SSF54909">
    <property type="entry name" value="Dimeric alpha+beta barrel"/>
    <property type="match status" value="1"/>
</dbReference>
<sequence>MSEVHIVAIIHPTPGKVDRLVSLLKGMCKSVHEKEDYTLRYIGTEQIGPGEEKPETPDIVMIETYKDKASAEKHTTEPHFKQLFATFDEEGLMAKPPYLAQTKSISGFDLDRKFIS</sequence>
<protein>
    <recommendedName>
        <fullName evidence="1">ABM domain-containing protein</fullName>
    </recommendedName>
</protein>
<evidence type="ECO:0000259" key="1">
    <source>
        <dbReference type="Pfam" id="PF03992"/>
    </source>
</evidence>
<feature type="domain" description="ABM" evidence="1">
    <location>
        <begin position="4"/>
        <end position="84"/>
    </location>
</feature>
<evidence type="ECO:0000313" key="3">
    <source>
        <dbReference type="Proteomes" id="UP001296104"/>
    </source>
</evidence>
<dbReference type="EMBL" id="CAVMBE010000006">
    <property type="protein sequence ID" value="CAK3845716.1"/>
    <property type="molecule type" value="Genomic_DNA"/>
</dbReference>
<organism evidence="2 3">
    <name type="scientific">Lecanosticta acicola</name>
    <dbReference type="NCBI Taxonomy" id="111012"/>
    <lineage>
        <taxon>Eukaryota</taxon>
        <taxon>Fungi</taxon>
        <taxon>Dikarya</taxon>
        <taxon>Ascomycota</taxon>
        <taxon>Pezizomycotina</taxon>
        <taxon>Dothideomycetes</taxon>
        <taxon>Dothideomycetidae</taxon>
        <taxon>Mycosphaerellales</taxon>
        <taxon>Mycosphaerellaceae</taxon>
        <taxon>Lecanosticta</taxon>
    </lineage>
</organism>
<reference evidence="2" key="1">
    <citation type="submission" date="2023-11" db="EMBL/GenBank/DDBJ databases">
        <authorList>
            <person name="Alioto T."/>
            <person name="Alioto T."/>
            <person name="Gomez Garrido J."/>
        </authorList>
    </citation>
    <scope>NUCLEOTIDE SEQUENCE</scope>
</reference>
<dbReference type="AlphaFoldDB" id="A0AAI8YT95"/>
<dbReference type="Gene3D" id="3.30.70.100">
    <property type="match status" value="1"/>
</dbReference>
<proteinExistence type="predicted"/>
<dbReference type="InterPro" id="IPR011008">
    <property type="entry name" value="Dimeric_a/b-barrel"/>
</dbReference>
<dbReference type="InterPro" id="IPR007138">
    <property type="entry name" value="ABM_dom"/>
</dbReference>
<dbReference type="Pfam" id="PF03992">
    <property type="entry name" value="ABM"/>
    <property type="match status" value="1"/>
</dbReference>